<dbReference type="PROSITE" id="PS00867">
    <property type="entry name" value="CPSASE_2"/>
    <property type="match status" value="1"/>
</dbReference>
<dbReference type="GO" id="GO:0046872">
    <property type="term" value="F:metal ion binding"/>
    <property type="evidence" value="ECO:0007669"/>
    <property type="project" value="InterPro"/>
</dbReference>
<proteinExistence type="predicted"/>
<gene>
    <name evidence="3" type="ORF">San01_60400</name>
</gene>
<organism evidence="3 4">
    <name type="scientific">Streptomyces angustmyceticus</name>
    <dbReference type="NCBI Taxonomy" id="285578"/>
    <lineage>
        <taxon>Bacteria</taxon>
        <taxon>Bacillati</taxon>
        <taxon>Actinomycetota</taxon>
        <taxon>Actinomycetes</taxon>
        <taxon>Kitasatosporales</taxon>
        <taxon>Streptomycetaceae</taxon>
        <taxon>Streptomyces</taxon>
    </lineage>
</organism>
<evidence type="ECO:0000259" key="2">
    <source>
        <dbReference type="PROSITE" id="PS50975"/>
    </source>
</evidence>
<dbReference type="Proteomes" id="UP000325598">
    <property type="component" value="Unassembled WGS sequence"/>
</dbReference>
<dbReference type="InterPro" id="IPR011761">
    <property type="entry name" value="ATP-grasp"/>
</dbReference>
<protein>
    <recommendedName>
        <fullName evidence="2">ATP-grasp domain-containing protein</fullName>
    </recommendedName>
</protein>
<accession>A0A5J4LNJ4</accession>
<dbReference type="PROSITE" id="PS50975">
    <property type="entry name" value="ATP_GRASP"/>
    <property type="match status" value="1"/>
</dbReference>
<keyword evidence="1" id="KW-0067">ATP-binding</keyword>
<dbReference type="EMBL" id="BLAG01000020">
    <property type="protein sequence ID" value="GES33552.1"/>
    <property type="molecule type" value="Genomic_DNA"/>
</dbReference>
<dbReference type="InterPro" id="IPR003806">
    <property type="entry name" value="ATP-grasp_PylC-type"/>
</dbReference>
<evidence type="ECO:0000313" key="3">
    <source>
        <dbReference type="EMBL" id="GES33552.1"/>
    </source>
</evidence>
<dbReference type="InterPro" id="IPR005479">
    <property type="entry name" value="CPAse_ATP-bd"/>
</dbReference>
<keyword evidence="4" id="KW-1185">Reference proteome</keyword>
<dbReference type="Pfam" id="PF02655">
    <property type="entry name" value="ATP-grasp_3"/>
    <property type="match status" value="1"/>
</dbReference>
<dbReference type="Gene3D" id="3.30.470.20">
    <property type="entry name" value="ATP-grasp fold, B domain"/>
    <property type="match status" value="1"/>
</dbReference>
<keyword evidence="1" id="KW-0547">Nucleotide-binding</keyword>
<evidence type="ECO:0000313" key="4">
    <source>
        <dbReference type="Proteomes" id="UP000325598"/>
    </source>
</evidence>
<evidence type="ECO:0000256" key="1">
    <source>
        <dbReference type="PROSITE-ProRule" id="PRU00409"/>
    </source>
</evidence>
<dbReference type="GeneID" id="96750098"/>
<dbReference type="SUPFAM" id="SSF56059">
    <property type="entry name" value="Glutathione synthetase ATP-binding domain-like"/>
    <property type="match status" value="1"/>
</dbReference>
<dbReference type="GO" id="GO:0005524">
    <property type="term" value="F:ATP binding"/>
    <property type="evidence" value="ECO:0007669"/>
    <property type="project" value="UniProtKB-UniRule"/>
</dbReference>
<dbReference type="RefSeq" id="WP_223659650.1">
    <property type="nucleotide sequence ID" value="NZ_BLAG01000020.1"/>
</dbReference>
<feature type="domain" description="ATP-grasp" evidence="2">
    <location>
        <begin position="138"/>
        <end position="339"/>
    </location>
</feature>
<comment type="caution">
    <text evidence="3">The sequence shown here is derived from an EMBL/GenBank/DDBJ whole genome shotgun (WGS) entry which is preliminary data.</text>
</comment>
<name>A0A5J4LNJ4_9ACTN</name>
<sequence length="452" mass="49076">MVTQPPARAQAADTMRRRPYRIAFLRSIEIQQTAPYLGRLHDTFDADGVEARLYYTDGTCGPQDFPGEAVKLAPDVTAGQIVTHLLGWRADAVVSLSIADENALRDALVKEELVAHGIPMVMHSVSATRRLANKWDTKELVRSFGLDTPHGMLLDGDLLNGRSLAVPSYGELVERSARQFGFPLLTKPLWDCLANGVSFIDSVADLTAYLHAPYDGNVVLEKCLRGELCSVEVIGRAGQYVVQPLIWKGATGGKPEFTFGQLRYSAPRTDAETDFLPVAEALRTMCGEIGIEGAAEIEMIYAAGTYQIIEINPRVSGSTTLSIAASGCNTYACLTEMVRGRWSADRARALERSERRLAFQFPLAHTAPEAVSAMRRELDLVRATTLHIDGQEHGNAIISCTLADAAGLAARMRALNARHALVPEDLIQQIDEVVRRALDGPGTAPAPLSAAL</sequence>
<dbReference type="AlphaFoldDB" id="A0A5J4LNJ4"/>
<reference evidence="3 4" key="1">
    <citation type="submission" date="2019-10" db="EMBL/GenBank/DDBJ databases">
        <title>Whole genome shotgun sequence of Streptomyces angustmyceticus NBRC 3934.</title>
        <authorList>
            <person name="Hosoyama A."/>
            <person name="Ichikawa N."/>
            <person name="Kimura A."/>
            <person name="Kitahashi Y."/>
            <person name="Komaki H."/>
            <person name="Uohara A."/>
        </authorList>
    </citation>
    <scope>NUCLEOTIDE SEQUENCE [LARGE SCALE GENOMIC DNA]</scope>
    <source>
        <strain evidence="3 4">NBRC 3934</strain>
    </source>
</reference>